<keyword evidence="1" id="KW-0812">Transmembrane</keyword>
<feature type="transmembrane region" description="Helical" evidence="1">
    <location>
        <begin position="27"/>
        <end position="51"/>
    </location>
</feature>
<accession>A0A4Z2HT56</accession>
<name>A0A4Z2HT56_9TELE</name>
<keyword evidence="3" id="KW-1185">Reference proteome</keyword>
<keyword evidence="1" id="KW-0472">Membrane</keyword>
<proteinExistence type="predicted"/>
<comment type="caution">
    <text evidence="2">The sequence shown here is derived from an EMBL/GenBank/DDBJ whole genome shotgun (WGS) entry which is preliminary data.</text>
</comment>
<reference evidence="2 3" key="1">
    <citation type="submission" date="2019-03" db="EMBL/GenBank/DDBJ databases">
        <title>First draft genome of Liparis tanakae, snailfish: a comprehensive survey of snailfish specific genes.</title>
        <authorList>
            <person name="Kim W."/>
            <person name="Song I."/>
            <person name="Jeong J.-H."/>
            <person name="Kim D."/>
            <person name="Kim S."/>
            <person name="Ryu S."/>
            <person name="Song J.Y."/>
            <person name="Lee S.K."/>
        </authorList>
    </citation>
    <scope>NUCLEOTIDE SEQUENCE [LARGE SCALE GENOMIC DNA]</scope>
    <source>
        <tissue evidence="2">Muscle</tissue>
    </source>
</reference>
<evidence type="ECO:0000313" key="2">
    <source>
        <dbReference type="EMBL" id="TNN68897.1"/>
    </source>
</evidence>
<protein>
    <submittedName>
        <fullName evidence="2">Uncharacterized protein</fullName>
    </submittedName>
</protein>
<evidence type="ECO:0000313" key="3">
    <source>
        <dbReference type="Proteomes" id="UP000314294"/>
    </source>
</evidence>
<dbReference type="Proteomes" id="UP000314294">
    <property type="component" value="Unassembled WGS sequence"/>
</dbReference>
<sequence length="72" mass="8158">MVANWESEGELYRPPRSRCRDYETGELAVVMMMMMVVMCICCHSPGALLGVQLGYGVGIMEEGEGRENQWRL</sequence>
<dbReference type="AlphaFoldDB" id="A0A4Z2HT56"/>
<organism evidence="2 3">
    <name type="scientific">Liparis tanakae</name>
    <name type="common">Tanaka's snailfish</name>
    <dbReference type="NCBI Taxonomy" id="230148"/>
    <lineage>
        <taxon>Eukaryota</taxon>
        <taxon>Metazoa</taxon>
        <taxon>Chordata</taxon>
        <taxon>Craniata</taxon>
        <taxon>Vertebrata</taxon>
        <taxon>Euteleostomi</taxon>
        <taxon>Actinopterygii</taxon>
        <taxon>Neopterygii</taxon>
        <taxon>Teleostei</taxon>
        <taxon>Neoteleostei</taxon>
        <taxon>Acanthomorphata</taxon>
        <taxon>Eupercaria</taxon>
        <taxon>Perciformes</taxon>
        <taxon>Cottioidei</taxon>
        <taxon>Cottales</taxon>
        <taxon>Liparidae</taxon>
        <taxon>Liparis</taxon>
    </lineage>
</organism>
<dbReference type="EMBL" id="SRLO01000183">
    <property type="protein sequence ID" value="TNN68897.1"/>
    <property type="molecule type" value="Genomic_DNA"/>
</dbReference>
<keyword evidence="1" id="KW-1133">Transmembrane helix</keyword>
<gene>
    <name evidence="2" type="ORF">EYF80_020932</name>
</gene>
<evidence type="ECO:0000256" key="1">
    <source>
        <dbReference type="SAM" id="Phobius"/>
    </source>
</evidence>